<dbReference type="InterPro" id="IPR045885">
    <property type="entry name" value="GalNAc-T"/>
</dbReference>
<feature type="domain" description="Glycosyltransferase 2-like" evidence="12">
    <location>
        <begin position="110"/>
        <end position="301"/>
    </location>
</feature>
<dbReference type="PANTHER" id="PTHR11675">
    <property type="entry name" value="N-ACETYLGALACTOSAMINYLTRANSFERASE"/>
    <property type="match status" value="1"/>
</dbReference>
<keyword evidence="9" id="KW-0325">Glycoprotein</keyword>
<evidence type="ECO:0000256" key="10">
    <source>
        <dbReference type="ARBA" id="ARBA00037847"/>
    </source>
</evidence>
<sequence>MALLPLLLLLLPFFCPSLCSSDLPECPWVNPEKELQKWANLPVFPSKCNVTKDTPAEESGDEKEYWERGQHRYYFNQWVSDKIGPTRKLDKMAHPKCAEIDFSKVHSTVTVVVIYHNEMLSVFVRMINSIFNESPAHLLTEVILYDDFTESNLDIGDSLKEYAKIAKGNWESKIRFIKASERQGLIRAKVLASREAKGDVLVFLDSHCEVTPGWLEPLLAPIEENPKRVILPVIDLINANTFNYEKAMVAKGTFDWGLYYKWDYFDWSYFDVEENNVKPYKTPAMSGGLLAVSRDYFREIGEYDMGMEIWGAENIEFSIRVWLCGGEVLVAPCSRVGHVFRMRRPYRGKPGVDSSLYNSLRTARVWLDDFEKKYTAIRPAAKRTDPGELAERMKLKEKLNCKPFEWFIENVEPKLKPSHDEL</sequence>
<dbReference type="Gene3D" id="3.90.550.10">
    <property type="entry name" value="Spore Coat Polysaccharide Biosynthesis Protein SpsA, Chain A"/>
    <property type="match status" value="1"/>
</dbReference>
<protein>
    <recommendedName>
        <fullName evidence="12">Glycosyltransferase 2-like domain-containing protein</fullName>
    </recommendedName>
</protein>
<feature type="signal peptide" evidence="11">
    <location>
        <begin position="1"/>
        <end position="21"/>
    </location>
</feature>
<proteinExistence type="inferred from homology"/>
<dbReference type="SUPFAM" id="SSF53448">
    <property type="entry name" value="Nucleotide-diphospho-sugar transferases"/>
    <property type="match status" value="1"/>
</dbReference>
<dbReference type="InterPro" id="IPR029044">
    <property type="entry name" value="Nucleotide-diphossugar_trans"/>
</dbReference>
<keyword evidence="5" id="KW-0735">Signal-anchor</keyword>
<organism evidence="13 14">
    <name type="scientific">Heterodera schachtii</name>
    <name type="common">Sugarbeet cyst nematode worm</name>
    <name type="synonym">Tylenchus schachtii</name>
    <dbReference type="NCBI Taxonomy" id="97005"/>
    <lineage>
        <taxon>Eukaryota</taxon>
        <taxon>Metazoa</taxon>
        <taxon>Ecdysozoa</taxon>
        <taxon>Nematoda</taxon>
        <taxon>Chromadorea</taxon>
        <taxon>Rhabditida</taxon>
        <taxon>Tylenchina</taxon>
        <taxon>Tylenchomorpha</taxon>
        <taxon>Tylenchoidea</taxon>
        <taxon>Heteroderidae</taxon>
        <taxon>Heteroderinae</taxon>
        <taxon>Heterodera</taxon>
    </lineage>
</organism>
<evidence type="ECO:0000256" key="3">
    <source>
        <dbReference type="ARBA" id="ARBA00005680"/>
    </source>
</evidence>
<comment type="caution">
    <text evidence="13">The sequence shown here is derived from an EMBL/GenBank/DDBJ whole genome shotgun (WGS) entry which is preliminary data.</text>
</comment>
<keyword evidence="6" id="KW-1133">Transmembrane helix</keyword>
<evidence type="ECO:0000259" key="12">
    <source>
        <dbReference type="Pfam" id="PF00535"/>
    </source>
</evidence>
<keyword evidence="7" id="KW-0472">Membrane</keyword>
<evidence type="ECO:0000256" key="2">
    <source>
        <dbReference type="ARBA" id="ARBA00004922"/>
    </source>
</evidence>
<evidence type="ECO:0000256" key="4">
    <source>
        <dbReference type="ARBA" id="ARBA00022692"/>
    </source>
</evidence>
<dbReference type="Pfam" id="PF00535">
    <property type="entry name" value="Glycos_transf_2"/>
    <property type="match status" value="1"/>
</dbReference>
<feature type="chain" id="PRO_5044887559" description="Glycosyltransferase 2-like domain-containing protein" evidence="11">
    <location>
        <begin position="22"/>
        <end position="422"/>
    </location>
</feature>
<comment type="pathway">
    <text evidence="2">Protein modification; protein glycosylation.</text>
</comment>
<evidence type="ECO:0000256" key="1">
    <source>
        <dbReference type="ARBA" id="ARBA00004606"/>
    </source>
</evidence>
<name>A0ABD2JFZ0_HETSC</name>
<dbReference type="GO" id="GO:0016020">
    <property type="term" value="C:membrane"/>
    <property type="evidence" value="ECO:0007669"/>
    <property type="project" value="UniProtKB-SubCell"/>
</dbReference>
<evidence type="ECO:0000256" key="9">
    <source>
        <dbReference type="ARBA" id="ARBA00023180"/>
    </source>
</evidence>
<dbReference type="PANTHER" id="PTHR11675:SF116">
    <property type="entry name" value="N-ACETYLGALACTOSAMINYLTRANSFERASE 8-RELATED"/>
    <property type="match status" value="1"/>
</dbReference>
<dbReference type="AlphaFoldDB" id="A0ABD2JFZ0"/>
<comment type="similarity">
    <text evidence="3">Belongs to the glycosyltransferase 2 family. GalNAc-T subfamily.</text>
</comment>
<gene>
    <name evidence="13" type="ORF">niasHS_006908</name>
</gene>
<comment type="subcellular location">
    <subcellularLocation>
        <location evidence="10">Endomembrane system</location>
        <topology evidence="10">Single-pass membrane protein</topology>
    </subcellularLocation>
    <subcellularLocation>
        <location evidence="1">Membrane</location>
        <topology evidence="1">Single-pass type II membrane protein</topology>
    </subcellularLocation>
</comment>
<evidence type="ECO:0000256" key="6">
    <source>
        <dbReference type="ARBA" id="ARBA00022989"/>
    </source>
</evidence>
<keyword evidence="11" id="KW-0732">Signal</keyword>
<dbReference type="EMBL" id="JBICCN010000144">
    <property type="protein sequence ID" value="KAL3089524.1"/>
    <property type="molecule type" value="Genomic_DNA"/>
</dbReference>
<keyword evidence="4" id="KW-0812">Transmembrane</keyword>
<evidence type="ECO:0000256" key="5">
    <source>
        <dbReference type="ARBA" id="ARBA00022968"/>
    </source>
</evidence>
<keyword evidence="8" id="KW-1015">Disulfide bond</keyword>
<reference evidence="13 14" key="1">
    <citation type="submission" date="2024-10" db="EMBL/GenBank/DDBJ databases">
        <authorList>
            <person name="Kim D."/>
        </authorList>
    </citation>
    <scope>NUCLEOTIDE SEQUENCE [LARGE SCALE GENOMIC DNA]</scope>
    <source>
        <strain evidence="13">Taebaek</strain>
    </source>
</reference>
<dbReference type="GO" id="GO:0012505">
    <property type="term" value="C:endomembrane system"/>
    <property type="evidence" value="ECO:0007669"/>
    <property type="project" value="UniProtKB-SubCell"/>
</dbReference>
<evidence type="ECO:0000256" key="8">
    <source>
        <dbReference type="ARBA" id="ARBA00023157"/>
    </source>
</evidence>
<evidence type="ECO:0000313" key="13">
    <source>
        <dbReference type="EMBL" id="KAL3089524.1"/>
    </source>
</evidence>
<evidence type="ECO:0000256" key="7">
    <source>
        <dbReference type="ARBA" id="ARBA00023136"/>
    </source>
</evidence>
<dbReference type="InterPro" id="IPR001173">
    <property type="entry name" value="Glyco_trans_2-like"/>
</dbReference>
<dbReference type="CDD" id="cd02510">
    <property type="entry name" value="pp-GalNAc-T"/>
    <property type="match status" value="1"/>
</dbReference>
<evidence type="ECO:0000256" key="11">
    <source>
        <dbReference type="SAM" id="SignalP"/>
    </source>
</evidence>
<dbReference type="Proteomes" id="UP001620645">
    <property type="component" value="Unassembled WGS sequence"/>
</dbReference>
<keyword evidence="14" id="KW-1185">Reference proteome</keyword>
<evidence type="ECO:0000313" key="14">
    <source>
        <dbReference type="Proteomes" id="UP001620645"/>
    </source>
</evidence>
<accession>A0ABD2JFZ0</accession>